<sequence>MNRLRRRRYGDGWADPVNPVRVTWFAVLVLLHLATTLVLELVFAHLAMTGDVPGAVLVTLGAALNLWHAWANARDVLEEVRRS</sequence>
<protein>
    <submittedName>
        <fullName evidence="2">Uncharacterized protein</fullName>
    </submittedName>
</protein>
<evidence type="ECO:0000313" key="3">
    <source>
        <dbReference type="Proteomes" id="UP000028547"/>
    </source>
</evidence>
<dbReference type="EMBL" id="JPMI01000431">
    <property type="protein sequence ID" value="KFA86689.1"/>
    <property type="molecule type" value="Genomic_DNA"/>
</dbReference>
<reference evidence="2 3" key="1">
    <citation type="submission" date="2014-07" db="EMBL/GenBank/DDBJ databases">
        <title>Draft Genome Sequence of Gephyronic Acid Producer, Cystobacter violaceus Strain Cb vi76.</title>
        <authorList>
            <person name="Stevens D.C."/>
            <person name="Young J."/>
            <person name="Carmichael R."/>
            <person name="Tan J."/>
            <person name="Taylor R.E."/>
        </authorList>
    </citation>
    <scope>NUCLEOTIDE SEQUENCE [LARGE SCALE GENOMIC DNA]</scope>
    <source>
        <strain evidence="2 3">Cb vi76</strain>
    </source>
</reference>
<evidence type="ECO:0000256" key="1">
    <source>
        <dbReference type="SAM" id="Phobius"/>
    </source>
</evidence>
<organism evidence="2 3">
    <name type="scientific">Archangium violaceum Cb vi76</name>
    <dbReference type="NCBI Taxonomy" id="1406225"/>
    <lineage>
        <taxon>Bacteria</taxon>
        <taxon>Pseudomonadati</taxon>
        <taxon>Myxococcota</taxon>
        <taxon>Myxococcia</taxon>
        <taxon>Myxococcales</taxon>
        <taxon>Cystobacterineae</taxon>
        <taxon>Archangiaceae</taxon>
        <taxon>Archangium</taxon>
    </lineage>
</organism>
<keyword evidence="1" id="KW-0472">Membrane</keyword>
<comment type="caution">
    <text evidence="2">The sequence shown here is derived from an EMBL/GenBank/DDBJ whole genome shotgun (WGS) entry which is preliminary data.</text>
</comment>
<name>A0A084SE04_9BACT</name>
<accession>A0A084SE04</accession>
<dbReference type="AlphaFoldDB" id="A0A084SE04"/>
<keyword evidence="1" id="KW-1133">Transmembrane helix</keyword>
<keyword evidence="1" id="KW-0812">Transmembrane</keyword>
<feature type="transmembrane region" description="Helical" evidence="1">
    <location>
        <begin position="21"/>
        <end position="46"/>
    </location>
</feature>
<dbReference type="RefSeq" id="WP_043414921.1">
    <property type="nucleotide sequence ID" value="NZ_JPMI01000431.1"/>
</dbReference>
<evidence type="ECO:0000313" key="2">
    <source>
        <dbReference type="EMBL" id="KFA86689.1"/>
    </source>
</evidence>
<feature type="transmembrane region" description="Helical" evidence="1">
    <location>
        <begin position="52"/>
        <end position="73"/>
    </location>
</feature>
<gene>
    <name evidence="2" type="ORF">Q664_52695</name>
</gene>
<dbReference type="Proteomes" id="UP000028547">
    <property type="component" value="Unassembled WGS sequence"/>
</dbReference>
<proteinExistence type="predicted"/>